<evidence type="ECO:0000313" key="3">
    <source>
        <dbReference type="EMBL" id="MDT0327480.1"/>
    </source>
</evidence>
<dbReference type="EMBL" id="JAVREP010000001">
    <property type="protein sequence ID" value="MDT0327480.1"/>
    <property type="molecule type" value="Genomic_DNA"/>
</dbReference>
<feature type="region of interest" description="Disordered" evidence="1">
    <location>
        <begin position="23"/>
        <end position="85"/>
    </location>
</feature>
<evidence type="ECO:0000256" key="1">
    <source>
        <dbReference type="SAM" id="MobiDB-lite"/>
    </source>
</evidence>
<evidence type="ECO:0000313" key="4">
    <source>
        <dbReference type="Proteomes" id="UP001183390"/>
    </source>
</evidence>
<proteinExistence type="predicted"/>
<dbReference type="Proteomes" id="UP001183390">
    <property type="component" value="Unassembled WGS sequence"/>
</dbReference>
<sequence>MVITPRRTVAALAAVALTLTVASCSGGNPAEGPRPDAAAGDDRVRDIEGTSPAPRPTEVEEVPSPPPSAGTEEAAPPAEQEELPSLSARVDGADIVVIVGPVERTGDELVDLTVTVHVVSGYAVATALVGPLDESELIDTEHHRVHRVARDRDGVCLCSRVEEAPLSMDHVMVLSATFAAPPREVTEMNVRLPLGGTFTGVPVV</sequence>
<reference evidence="4" key="1">
    <citation type="submission" date="2023-07" db="EMBL/GenBank/DDBJ databases">
        <title>30 novel species of actinomycetes from the DSMZ collection.</title>
        <authorList>
            <person name="Nouioui I."/>
        </authorList>
    </citation>
    <scope>NUCLEOTIDE SEQUENCE [LARGE SCALE GENOMIC DNA]</scope>
    <source>
        <strain evidence="4">DSM 44743</strain>
    </source>
</reference>
<feature type="compositionally biased region" description="Low complexity" evidence="1">
    <location>
        <begin position="69"/>
        <end position="85"/>
    </location>
</feature>
<gene>
    <name evidence="3" type="ORF">RM479_03555</name>
</gene>
<protein>
    <recommendedName>
        <fullName evidence="5">Lipoprotein</fullName>
    </recommendedName>
</protein>
<accession>A0ABU2M4A1</accession>
<name>A0ABU2M4A1_9ACTN</name>
<organism evidence="3 4">
    <name type="scientific">Nocardiopsis lambiniae</name>
    <dbReference type="NCBI Taxonomy" id="3075539"/>
    <lineage>
        <taxon>Bacteria</taxon>
        <taxon>Bacillati</taxon>
        <taxon>Actinomycetota</taxon>
        <taxon>Actinomycetes</taxon>
        <taxon>Streptosporangiales</taxon>
        <taxon>Nocardiopsidaceae</taxon>
        <taxon>Nocardiopsis</taxon>
    </lineage>
</organism>
<feature type="signal peptide" evidence="2">
    <location>
        <begin position="1"/>
        <end position="30"/>
    </location>
</feature>
<keyword evidence="2" id="KW-0732">Signal</keyword>
<keyword evidence="4" id="KW-1185">Reference proteome</keyword>
<feature type="chain" id="PRO_5045371374" description="Lipoprotein" evidence="2">
    <location>
        <begin position="31"/>
        <end position="204"/>
    </location>
</feature>
<evidence type="ECO:0008006" key="5">
    <source>
        <dbReference type="Google" id="ProtNLM"/>
    </source>
</evidence>
<evidence type="ECO:0000256" key="2">
    <source>
        <dbReference type="SAM" id="SignalP"/>
    </source>
</evidence>
<dbReference type="PROSITE" id="PS51257">
    <property type="entry name" value="PROKAR_LIPOPROTEIN"/>
    <property type="match status" value="1"/>
</dbReference>
<dbReference type="RefSeq" id="WP_311510245.1">
    <property type="nucleotide sequence ID" value="NZ_JAVREP010000001.1"/>
</dbReference>
<comment type="caution">
    <text evidence="3">The sequence shown here is derived from an EMBL/GenBank/DDBJ whole genome shotgun (WGS) entry which is preliminary data.</text>
</comment>